<evidence type="ECO:0000313" key="3">
    <source>
        <dbReference type="Proteomes" id="UP000192746"/>
    </source>
</evidence>
<protein>
    <submittedName>
        <fullName evidence="2">Gliding motility protein GldO</fullName>
    </submittedName>
</protein>
<dbReference type="STRING" id="1185767.IIF7_04081"/>
<dbReference type="EMBL" id="ARYN01000003">
    <property type="protein sequence ID" value="ORL46666.1"/>
    <property type="molecule type" value="Genomic_DNA"/>
</dbReference>
<keyword evidence="3" id="KW-1185">Reference proteome</keyword>
<dbReference type="OrthoDB" id="1141916at2"/>
<sequence length="297" mass="34448">MKGKYIIYSLFLLVGFSSLAQTANILNAKKPEDIGKSANAEIAEDVDGGPLEYGYVDDRDVLWSKGTWEIIDLDERVNFPLYYPVDTLNISANRRSLYHVLIRGIKDGKIENIYADSYFTEKRTLKDIQATISKVDTTNAGIEQYNAGQEVDAQFIDRRDLGAADIQEYKIRGIWYFDKRQAELKYRILGIAPRAPDVNFMDDSELGNELVDLFWVWYPDAREVLYDAKAYIGNNTTISFDQLLNARRFNAVIFKEDNVQGDRQINDYIVDNSFMQLLESERIKEQIRNFEQDMWNY</sequence>
<keyword evidence="1" id="KW-0732">Signal</keyword>
<proteinExistence type="predicted"/>
<organism evidence="2 3">
    <name type="scientific">Zunongwangia atlantica 22II14-10F7</name>
    <dbReference type="NCBI Taxonomy" id="1185767"/>
    <lineage>
        <taxon>Bacteria</taxon>
        <taxon>Pseudomonadati</taxon>
        <taxon>Bacteroidota</taxon>
        <taxon>Flavobacteriia</taxon>
        <taxon>Flavobacteriales</taxon>
        <taxon>Flavobacteriaceae</taxon>
        <taxon>Zunongwangia</taxon>
    </lineage>
</organism>
<gene>
    <name evidence="2" type="ORF">IIF7_04081</name>
</gene>
<dbReference type="Pfam" id="PF19841">
    <property type="entry name" value="GldN"/>
    <property type="match status" value="1"/>
</dbReference>
<evidence type="ECO:0000313" key="2">
    <source>
        <dbReference type="EMBL" id="ORL46666.1"/>
    </source>
</evidence>
<feature type="signal peptide" evidence="1">
    <location>
        <begin position="1"/>
        <end position="20"/>
    </location>
</feature>
<evidence type="ECO:0000256" key="1">
    <source>
        <dbReference type="SAM" id="SignalP"/>
    </source>
</evidence>
<dbReference type="NCBIfam" id="TIGR03523">
    <property type="entry name" value="GldN"/>
    <property type="match status" value="1"/>
</dbReference>
<accession>A0A1Y1T6J7</accession>
<dbReference type="RefSeq" id="WP_084840403.1">
    <property type="nucleotide sequence ID" value="NZ_ARYN01000003.1"/>
</dbReference>
<dbReference type="InterPro" id="IPR019847">
    <property type="entry name" value="Gliding_motility_assoc_GldN"/>
</dbReference>
<feature type="chain" id="PRO_5012982693" evidence="1">
    <location>
        <begin position="21"/>
        <end position="297"/>
    </location>
</feature>
<comment type="caution">
    <text evidence="2">The sequence shown here is derived from an EMBL/GenBank/DDBJ whole genome shotgun (WGS) entry which is preliminary data.</text>
</comment>
<dbReference type="AlphaFoldDB" id="A0A1Y1T6J7"/>
<name>A0A1Y1T6J7_9FLAO</name>
<dbReference type="Proteomes" id="UP000192746">
    <property type="component" value="Unassembled WGS sequence"/>
</dbReference>
<reference evidence="2 3" key="1">
    <citation type="submission" date="2013-04" db="EMBL/GenBank/DDBJ databases">
        <title>Zunongwangia sp. 22II14-10F7 Genome Sequencing.</title>
        <authorList>
            <person name="Lai Q."/>
            <person name="Shao Z."/>
        </authorList>
    </citation>
    <scope>NUCLEOTIDE SEQUENCE [LARGE SCALE GENOMIC DNA]</scope>
    <source>
        <strain evidence="2 3">22II14-10F7</strain>
    </source>
</reference>